<dbReference type="AlphaFoldDB" id="A0A2D2DFA0"/>
<evidence type="ECO:0000313" key="12">
    <source>
        <dbReference type="EMBL" id="ATQ73655.1"/>
    </source>
</evidence>
<keyword evidence="13" id="KW-1185">Reference proteome</keyword>
<evidence type="ECO:0000256" key="1">
    <source>
        <dbReference type="ARBA" id="ARBA00004377"/>
    </source>
</evidence>
<dbReference type="InterPro" id="IPR007812">
    <property type="entry name" value="T2SS_protein-GspL"/>
</dbReference>
<dbReference type="SUPFAM" id="SSF53067">
    <property type="entry name" value="Actin-like ATPase domain"/>
    <property type="match status" value="1"/>
</dbReference>
<accession>A0A2D2DFA0</accession>
<dbReference type="Proteomes" id="UP000229897">
    <property type="component" value="Chromosome"/>
</dbReference>
<evidence type="ECO:0000256" key="7">
    <source>
        <dbReference type="ARBA" id="ARBA00022927"/>
    </source>
</evidence>
<evidence type="ECO:0000256" key="6">
    <source>
        <dbReference type="ARBA" id="ARBA00022692"/>
    </source>
</evidence>
<dbReference type="Gene3D" id="3.30.420.380">
    <property type="match status" value="1"/>
</dbReference>
<evidence type="ECO:0000256" key="5">
    <source>
        <dbReference type="ARBA" id="ARBA00022519"/>
    </source>
</evidence>
<dbReference type="GO" id="GO:0005886">
    <property type="term" value="C:plasma membrane"/>
    <property type="evidence" value="ECO:0007669"/>
    <property type="project" value="UniProtKB-SubCell"/>
</dbReference>
<dbReference type="KEGG" id="mass:CR152_03370"/>
<dbReference type="InterPro" id="IPR043129">
    <property type="entry name" value="ATPase_NBD"/>
</dbReference>
<evidence type="ECO:0000259" key="11">
    <source>
        <dbReference type="Pfam" id="PF12693"/>
    </source>
</evidence>
<comment type="subcellular location">
    <subcellularLocation>
        <location evidence="1">Cell inner membrane</location>
        <topology evidence="1">Single-pass membrane protein</topology>
    </subcellularLocation>
</comment>
<dbReference type="InterPro" id="IPR025691">
    <property type="entry name" value="GspL_pp_dom"/>
</dbReference>
<gene>
    <name evidence="12" type="ORF">CR152_03370</name>
</gene>
<dbReference type="InterPro" id="IPR024230">
    <property type="entry name" value="GspL_cyto_dom"/>
</dbReference>
<dbReference type="OrthoDB" id="8557903at2"/>
<dbReference type="CDD" id="cd24017">
    <property type="entry name" value="ASKHA_T2SSL_N"/>
    <property type="match status" value="1"/>
</dbReference>
<dbReference type="GO" id="GO:0015627">
    <property type="term" value="C:type II protein secretion system complex"/>
    <property type="evidence" value="ECO:0007669"/>
    <property type="project" value="InterPro"/>
</dbReference>
<name>A0A2D2DFA0_9BURK</name>
<keyword evidence="6" id="KW-0812">Transmembrane</keyword>
<dbReference type="RefSeq" id="WP_099873679.1">
    <property type="nucleotide sequence ID" value="NZ_CP024608.1"/>
</dbReference>
<feature type="domain" description="GspL periplasmic" evidence="11">
    <location>
        <begin position="248"/>
        <end position="383"/>
    </location>
</feature>
<organism evidence="12 13">
    <name type="scientific">Massilia violaceinigra</name>
    <dbReference type="NCBI Taxonomy" id="2045208"/>
    <lineage>
        <taxon>Bacteria</taxon>
        <taxon>Pseudomonadati</taxon>
        <taxon>Pseudomonadota</taxon>
        <taxon>Betaproteobacteria</taxon>
        <taxon>Burkholderiales</taxon>
        <taxon>Oxalobacteraceae</taxon>
        <taxon>Telluria group</taxon>
        <taxon>Massilia</taxon>
    </lineage>
</organism>
<keyword evidence="5" id="KW-0997">Cell inner membrane</keyword>
<feature type="domain" description="GspL cytoplasmic actin-ATPase-like" evidence="10">
    <location>
        <begin position="24"/>
        <end position="149"/>
    </location>
</feature>
<sequence>MTTLYIRHPARADSEGALARFALVADGGALIQQGDGVLKGMGELIASSRRVVLLLAAADVTLLHVKVPPLSAARLRAALPNLVEEQVLGDPEECVLVAAPAAGADGLRAIAVAQRAWLEALVRSVLAQGARAVAAFPAQLCLPLAPGNASAAIDSGGITIRHGQYHGLGLAIAGEPAMALQTVRALAGDTPLTLYVPQEQLGEYQALCAEAGPAVTLEAEHWAHWIAGSKSTSLDLVPGLGSAGAKARDWQRWKWPVRLALLAVVVNLAGLNYEWLRLKREADNTRQAMVQIFRAAYPKETVISNNLERQMSQKIAQARGASGQVGPDEFTFQAAALGEAVRTLGKPPELAALTFRERTTTIKLKPEGADPALAGTLKPGLAKHKLDVSDIAANTLLLRTAGAKP</sequence>
<dbReference type="NCBIfam" id="TIGR01709">
    <property type="entry name" value="typeII_sec_gspL"/>
    <property type="match status" value="1"/>
</dbReference>
<proteinExistence type="inferred from homology"/>
<keyword evidence="3" id="KW-0813">Transport</keyword>
<evidence type="ECO:0000256" key="2">
    <source>
        <dbReference type="ARBA" id="ARBA00005318"/>
    </source>
</evidence>
<reference evidence="12" key="1">
    <citation type="submission" date="2017-10" db="EMBL/GenBank/DDBJ databases">
        <title>Massilia psychrophilum sp. nov., a novel purple-pigmented bacterium isolated from Tianshan glacier, Xinjiang Municipality, China.</title>
        <authorList>
            <person name="Wang H."/>
        </authorList>
    </citation>
    <scope>NUCLEOTIDE SEQUENCE [LARGE SCALE GENOMIC DNA]</scope>
    <source>
        <strain evidence="12">B2</strain>
    </source>
</reference>
<evidence type="ECO:0000256" key="3">
    <source>
        <dbReference type="ARBA" id="ARBA00022448"/>
    </source>
</evidence>
<dbReference type="GO" id="GO:0009276">
    <property type="term" value="C:Gram-negative-bacterium-type cell wall"/>
    <property type="evidence" value="ECO:0007669"/>
    <property type="project" value="InterPro"/>
</dbReference>
<protein>
    <submittedName>
        <fullName evidence="12">General secretion pathway protein GspL</fullName>
    </submittedName>
</protein>
<comment type="similarity">
    <text evidence="2">Belongs to the GSP L family.</text>
</comment>
<evidence type="ECO:0000256" key="9">
    <source>
        <dbReference type="ARBA" id="ARBA00023136"/>
    </source>
</evidence>
<keyword evidence="9" id="KW-0472">Membrane</keyword>
<evidence type="ECO:0000313" key="13">
    <source>
        <dbReference type="Proteomes" id="UP000229897"/>
    </source>
</evidence>
<keyword evidence="8" id="KW-1133">Transmembrane helix</keyword>
<keyword evidence="4" id="KW-1003">Cell membrane</keyword>
<dbReference type="Pfam" id="PF05134">
    <property type="entry name" value="T2SSL"/>
    <property type="match status" value="1"/>
</dbReference>
<evidence type="ECO:0000256" key="4">
    <source>
        <dbReference type="ARBA" id="ARBA00022475"/>
    </source>
</evidence>
<evidence type="ECO:0000256" key="8">
    <source>
        <dbReference type="ARBA" id="ARBA00022989"/>
    </source>
</evidence>
<keyword evidence="7" id="KW-0653">Protein transport</keyword>
<dbReference type="Pfam" id="PF12693">
    <property type="entry name" value="GspL_C"/>
    <property type="match status" value="1"/>
</dbReference>
<evidence type="ECO:0000259" key="10">
    <source>
        <dbReference type="Pfam" id="PF05134"/>
    </source>
</evidence>
<dbReference type="EMBL" id="CP024608">
    <property type="protein sequence ID" value="ATQ73655.1"/>
    <property type="molecule type" value="Genomic_DNA"/>
</dbReference>
<dbReference type="GO" id="GO:0015628">
    <property type="term" value="P:protein secretion by the type II secretion system"/>
    <property type="evidence" value="ECO:0007669"/>
    <property type="project" value="InterPro"/>
</dbReference>